<dbReference type="SUPFAM" id="SSF56601">
    <property type="entry name" value="beta-lactamase/transpeptidase-like"/>
    <property type="match status" value="1"/>
</dbReference>
<dbReference type="GO" id="GO:0008800">
    <property type="term" value="F:beta-lactamase activity"/>
    <property type="evidence" value="ECO:0007669"/>
    <property type="project" value="InterPro"/>
</dbReference>
<dbReference type="Pfam" id="PF13354">
    <property type="entry name" value="Beta-lactamase2"/>
    <property type="match status" value="1"/>
</dbReference>
<dbReference type="EMBL" id="VLLG01000002">
    <property type="protein sequence ID" value="TWI91470.1"/>
    <property type="molecule type" value="Genomic_DNA"/>
</dbReference>
<protein>
    <submittedName>
        <fullName evidence="2">Beta-lactamase family protein</fullName>
    </submittedName>
</protein>
<dbReference type="Gene3D" id="3.40.710.10">
    <property type="entry name" value="DD-peptidase/beta-lactamase superfamily"/>
    <property type="match status" value="1"/>
</dbReference>
<organism evidence="2 3">
    <name type="scientific">Chitinophaga japonensis</name>
    <name type="common">Flexibacter japonensis</name>
    <dbReference type="NCBI Taxonomy" id="104662"/>
    <lineage>
        <taxon>Bacteria</taxon>
        <taxon>Pseudomonadati</taxon>
        <taxon>Bacteroidota</taxon>
        <taxon>Chitinophagia</taxon>
        <taxon>Chitinophagales</taxon>
        <taxon>Chitinophagaceae</taxon>
        <taxon>Chitinophaga</taxon>
    </lineage>
</organism>
<evidence type="ECO:0000259" key="1">
    <source>
        <dbReference type="Pfam" id="PF13354"/>
    </source>
</evidence>
<feature type="domain" description="Beta-lactamase class A catalytic" evidence="1">
    <location>
        <begin position="84"/>
        <end position="204"/>
    </location>
</feature>
<proteinExistence type="predicted"/>
<reference evidence="2 3" key="1">
    <citation type="journal article" date="2013" name="Stand. Genomic Sci.">
        <title>Genomic Encyclopedia of Type Strains, Phase I: The one thousand microbial genomes (KMG-I) project.</title>
        <authorList>
            <person name="Kyrpides N.C."/>
            <person name="Woyke T."/>
            <person name="Eisen J.A."/>
            <person name="Garrity G."/>
            <person name="Lilburn T.G."/>
            <person name="Beck B.J."/>
            <person name="Whitman W.B."/>
            <person name="Hugenholtz P."/>
            <person name="Klenk H.P."/>
        </authorList>
    </citation>
    <scope>NUCLEOTIDE SEQUENCE [LARGE SCALE GENOMIC DNA]</scope>
    <source>
        <strain evidence="2 3">DSM 13484</strain>
    </source>
</reference>
<comment type="caution">
    <text evidence="2">The sequence shown here is derived from an EMBL/GenBank/DDBJ whole genome shotgun (WGS) entry which is preliminary data.</text>
</comment>
<dbReference type="InterPro" id="IPR012338">
    <property type="entry name" value="Beta-lactam/transpept-like"/>
</dbReference>
<name>A0A562TER2_CHIJA</name>
<sequence length="429" mass="50810">MIAKYIIFIFEDMPRIPLTILTTLLSLCAWGQPRTDSLLENLVRRHASPNLQHVLQHPDSFRYQLIYTQIDRDKRNRPHFRNYYFHVDADSYFNPASTVKLPIAVLALEKLHELRVRGLDRYTPMLTDSAYNGQVTAYTDSTSENGLPSIAHYIKKIFLVSDNNAYNRLYEFVGQQAIHEKLWARGYPGVRIVRRFMPLDEEGNRHTNPIRFVREDGSLVYAQPAAYCTLPFDFSKKILIGNAHMNRDEQLVHAPFDFTKQNYFPLESLQHLLQTVLFPESAPRSQRFKLTRDDYRFLYHYMSAYPSEADYPHYDRKQYFDSYTKFFMFKSGQREIPPHIRVFNKTGWSFGFLTDVAYIVDFKNNVEFMLTGTLYVNRDGVLNDDRYEYETEGYPYFKEVGNIIYQYELERKREHAPDLKRFANARKDN</sequence>
<evidence type="ECO:0000313" key="3">
    <source>
        <dbReference type="Proteomes" id="UP000316778"/>
    </source>
</evidence>
<dbReference type="AlphaFoldDB" id="A0A562TER2"/>
<dbReference type="Proteomes" id="UP000316778">
    <property type="component" value="Unassembled WGS sequence"/>
</dbReference>
<dbReference type="GO" id="GO:0030655">
    <property type="term" value="P:beta-lactam antibiotic catabolic process"/>
    <property type="evidence" value="ECO:0007669"/>
    <property type="project" value="InterPro"/>
</dbReference>
<dbReference type="InterPro" id="IPR045155">
    <property type="entry name" value="Beta-lactam_cat"/>
</dbReference>
<keyword evidence="3" id="KW-1185">Reference proteome</keyword>
<gene>
    <name evidence="2" type="ORF">LX66_0839</name>
</gene>
<accession>A0A562TER2</accession>
<evidence type="ECO:0000313" key="2">
    <source>
        <dbReference type="EMBL" id="TWI91470.1"/>
    </source>
</evidence>